<dbReference type="CDD" id="cd07197">
    <property type="entry name" value="nitrilase"/>
    <property type="match status" value="1"/>
</dbReference>
<reference evidence="3" key="1">
    <citation type="submission" date="2020-01" db="EMBL/GenBank/DDBJ databases">
        <authorList>
            <person name="Meier V. D."/>
            <person name="Meier V D."/>
        </authorList>
    </citation>
    <scope>NUCLEOTIDE SEQUENCE</scope>
    <source>
        <strain evidence="3">HLG_WM_MAG_03</strain>
    </source>
</reference>
<dbReference type="SUPFAM" id="SSF56317">
    <property type="entry name" value="Carbon-nitrogen hydrolase"/>
    <property type="match status" value="1"/>
</dbReference>
<evidence type="ECO:0000259" key="2">
    <source>
        <dbReference type="Pfam" id="PF00795"/>
    </source>
</evidence>
<feature type="domain" description="CN hydrolase" evidence="2">
    <location>
        <begin position="10"/>
        <end position="254"/>
    </location>
</feature>
<dbReference type="GO" id="GO:0033388">
    <property type="term" value="P:putrescine biosynthetic process from arginine"/>
    <property type="evidence" value="ECO:0007669"/>
    <property type="project" value="TreeGrafter"/>
</dbReference>
<dbReference type="Gene3D" id="3.60.110.10">
    <property type="entry name" value="Carbon-nitrogen hydrolase"/>
    <property type="match status" value="1"/>
</dbReference>
<dbReference type="Pfam" id="PF00795">
    <property type="entry name" value="CN_hydrolase"/>
    <property type="match status" value="1"/>
</dbReference>
<sequence length="271" mass="31993">MSNSKTLTIAALQLPTLGMQATKLEFYLRNAHSRGVRLVLLGEYVLNHFFKELSNIPIKMVEEQSDKHIELLKKFAIKYQMVFVAPLIIIKNKQYIKTIVKITAKSTIYYEQQILMPYKHWNEKKMFANEIKKLEAPLSFQVDGFRVMVMGGFELHFDPFWEDVTKKKINLVLLPTASTFESHNRWREIIKTKAFLHGCYILRANRLGEFKDEEIKWKFYGDSMLVEPTGEIYMMLEDKESMLIETISKSVINEHKQSWAFERELNLRRTL</sequence>
<dbReference type="PANTHER" id="PTHR43674:SF2">
    <property type="entry name" value="BETA-UREIDOPROPIONASE"/>
    <property type="match status" value="1"/>
</dbReference>
<gene>
    <name evidence="3" type="ORF">HELGO_WM35642</name>
</gene>
<dbReference type="PANTHER" id="PTHR43674">
    <property type="entry name" value="NITRILASE C965.09-RELATED"/>
    <property type="match status" value="1"/>
</dbReference>
<dbReference type="InterPro" id="IPR036526">
    <property type="entry name" value="C-N_Hydrolase_sf"/>
</dbReference>
<accession>A0A6S6SFQ9</accession>
<dbReference type="GO" id="GO:0050126">
    <property type="term" value="F:N-carbamoylputrescine amidase activity"/>
    <property type="evidence" value="ECO:0007669"/>
    <property type="project" value="TreeGrafter"/>
</dbReference>
<protein>
    <submittedName>
        <fullName evidence="3">Predicted amidohydrolase</fullName>
    </submittedName>
</protein>
<keyword evidence="1 3" id="KW-0378">Hydrolase</keyword>
<dbReference type="InterPro" id="IPR003010">
    <property type="entry name" value="C-N_Hydrolase"/>
</dbReference>
<proteinExistence type="predicted"/>
<organism evidence="3">
    <name type="scientific">uncultured Sulfurovum sp</name>
    <dbReference type="NCBI Taxonomy" id="269237"/>
    <lineage>
        <taxon>Bacteria</taxon>
        <taxon>Pseudomonadati</taxon>
        <taxon>Campylobacterota</taxon>
        <taxon>Epsilonproteobacteria</taxon>
        <taxon>Campylobacterales</taxon>
        <taxon>Sulfurovaceae</taxon>
        <taxon>Sulfurovum</taxon>
        <taxon>environmental samples</taxon>
    </lineage>
</organism>
<evidence type="ECO:0000256" key="1">
    <source>
        <dbReference type="ARBA" id="ARBA00022801"/>
    </source>
</evidence>
<dbReference type="AlphaFoldDB" id="A0A6S6SFQ9"/>
<name>A0A6S6SFQ9_9BACT</name>
<dbReference type="InterPro" id="IPR050345">
    <property type="entry name" value="Aliph_Amidase/BUP"/>
</dbReference>
<evidence type="ECO:0000313" key="3">
    <source>
        <dbReference type="EMBL" id="CAA6804187.1"/>
    </source>
</evidence>
<dbReference type="EMBL" id="CACVAR010000124">
    <property type="protein sequence ID" value="CAA6804187.1"/>
    <property type="molecule type" value="Genomic_DNA"/>
</dbReference>